<gene>
    <name evidence="4" type="ORF">AWB77_06719</name>
</gene>
<dbReference type="PANTHER" id="PTHR34413:SF2">
    <property type="entry name" value="PROPHAGE TAIL FIBER ASSEMBLY PROTEIN HOMOLOG TFAE-RELATED"/>
    <property type="match status" value="1"/>
</dbReference>
<feature type="domain" description="Terminase large subunit GpA endonuclease" evidence="3">
    <location>
        <begin position="309"/>
        <end position="592"/>
    </location>
</feature>
<evidence type="ECO:0000313" key="5">
    <source>
        <dbReference type="Proteomes" id="UP000054903"/>
    </source>
</evidence>
<dbReference type="EMBL" id="FCNX02000029">
    <property type="protein sequence ID" value="SAL03144.1"/>
    <property type="molecule type" value="Genomic_DNA"/>
</dbReference>
<dbReference type="GO" id="GO:0016887">
    <property type="term" value="F:ATP hydrolysis activity"/>
    <property type="evidence" value="ECO:0007669"/>
    <property type="project" value="InterPro"/>
</dbReference>
<dbReference type="Proteomes" id="UP000054903">
    <property type="component" value="Unassembled WGS sequence"/>
</dbReference>
<dbReference type="RefSeq" id="WP_061138678.1">
    <property type="nucleotide sequence ID" value="NZ_FCNX02000029.1"/>
</dbReference>
<dbReference type="InterPro" id="IPR027417">
    <property type="entry name" value="P-loop_NTPase"/>
</dbReference>
<proteinExistence type="inferred from homology"/>
<dbReference type="InterPro" id="IPR046454">
    <property type="entry name" value="GpA_endonuclease"/>
</dbReference>
<feature type="compositionally biased region" description="Basic and acidic residues" evidence="1">
    <location>
        <begin position="640"/>
        <end position="664"/>
    </location>
</feature>
<sequence length="684" mass="76463">MNHPFSNLAAVQEAATRAVQNLIPPADMLPSEWASKNIQIPIGNAVPGPINFDNAPYQRGMVNSVVEPGIKRVTFMTGAQLGKTTTQQVITGFFVDHDPRSQIFVMPTQNDVHTFQETKLKPMLEANPRITRKMAKSRGRDGVNNSRMISFVGGFLLFSWAGSPRTLRGRSAPITQADEIDGMEMLEGEGDPLELLDQRASTFGDLAVNTASSTPTVKGHSRIEKRFEDGDQRRYYVPCPDCGEGQYLKWSQVSWEGRDNPEGEQDPDSARYICEHCGSAWSDGDRIAAIRGAEAKGFGWKAAKPFKGHASFHAPEMLSTFRRLRDIVQSYLNKLSAGDLQSFVNVSLGETFEETAEKADPDSLYARREEYTHPVPMRGLYLTAGVDMQPDRLEVEIVAWGLFEESFSVAYRVLYGDPDGSDVWNDLDDLLAEEFDHESGAALSIQATCLDTGGTGGNTQSAYEYIRARRGRKIFAIKGVGGWGRQIVEKPQRKQSGKHSRKVDLYLVGSDEAKLVVMRRLALQKVGPGYCHFPADDEHGQEYFKQITAEKLVTRYVKGFPVREWHKPEKARNEALDCRVYALAALKIMNPSFKQLAKRLILDEKTPEIARKQPESREEWAEKTAERALLIKDALEKVRAATAEKRPETNPHVEPEAPKTETRPIKRAKSLSGGRRRGGFATNW</sequence>
<name>A0A158E8N2_9BURK</name>
<dbReference type="GO" id="GO:0005524">
    <property type="term" value="F:ATP binding"/>
    <property type="evidence" value="ECO:0007669"/>
    <property type="project" value="InterPro"/>
</dbReference>
<evidence type="ECO:0000256" key="1">
    <source>
        <dbReference type="SAM" id="MobiDB-lite"/>
    </source>
</evidence>
<accession>A0A158E8N2</accession>
<dbReference type="InterPro" id="IPR008866">
    <property type="entry name" value="Phage_lambda_GpA-like"/>
</dbReference>
<dbReference type="Pfam" id="PF05876">
    <property type="entry name" value="GpA_ATPase"/>
    <property type="match status" value="1"/>
</dbReference>
<dbReference type="HAMAP" id="MF_04144">
    <property type="entry name" value="TERL_LAMBDA"/>
    <property type="match status" value="1"/>
</dbReference>
<dbReference type="InterPro" id="IPR051220">
    <property type="entry name" value="TFA_Chaperone"/>
</dbReference>
<feature type="compositionally biased region" description="Basic residues" evidence="1">
    <location>
        <begin position="665"/>
        <end position="678"/>
    </location>
</feature>
<dbReference type="PANTHER" id="PTHR34413">
    <property type="entry name" value="PROPHAGE TAIL FIBER ASSEMBLY PROTEIN HOMOLOG TFAE-RELATED-RELATED"/>
    <property type="match status" value="1"/>
</dbReference>
<feature type="region of interest" description="Disordered" evidence="1">
    <location>
        <begin position="640"/>
        <end position="684"/>
    </location>
</feature>
<evidence type="ECO:0000259" key="3">
    <source>
        <dbReference type="Pfam" id="PF20454"/>
    </source>
</evidence>
<feature type="domain" description="Phage terminase large subunit GpA ATPase" evidence="2">
    <location>
        <begin position="45"/>
        <end position="292"/>
    </location>
</feature>
<dbReference type="Gene3D" id="3.40.50.300">
    <property type="entry name" value="P-loop containing nucleotide triphosphate hydrolases"/>
    <property type="match status" value="1"/>
</dbReference>
<dbReference type="Pfam" id="PF20454">
    <property type="entry name" value="GpA_nuclease"/>
    <property type="match status" value="1"/>
</dbReference>
<reference evidence="4" key="1">
    <citation type="submission" date="2016-01" db="EMBL/GenBank/DDBJ databases">
        <authorList>
            <person name="Peeters C."/>
        </authorList>
    </citation>
    <scope>NUCLEOTIDE SEQUENCE</scope>
    <source>
        <strain evidence="4">LMG 29320</strain>
    </source>
</reference>
<keyword evidence="5" id="KW-1185">Reference proteome</keyword>
<dbReference type="STRING" id="1777138.AWB77_06719"/>
<dbReference type="OrthoDB" id="5181253at2"/>
<evidence type="ECO:0000259" key="2">
    <source>
        <dbReference type="Pfam" id="PF05876"/>
    </source>
</evidence>
<comment type="caution">
    <text evidence="4">The sequence shown here is derived from an EMBL/GenBank/DDBJ whole genome shotgun (WGS) entry which is preliminary data.</text>
</comment>
<dbReference type="InterPro" id="IPR046453">
    <property type="entry name" value="GpA_ATPase"/>
</dbReference>
<protein>
    <submittedName>
        <fullName evidence="4">Phage terminase GpA</fullName>
    </submittedName>
</protein>
<dbReference type="GO" id="GO:0004519">
    <property type="term" value="F:endonuclease activity"/>
    <property type="evidence" value="ECO:0007669"/>
    <property type="project" value="InterPro"/>
</dbReference>
<evidence type="ECO:0000313" key="4">
    <source>
        <dbReference type="EMBL" id="SAL03144.1"/>
    </source>
</evidence>
<dbReference type="AlphaFoldDB" id="A0A158E8N2"/>
<organism evidence="4 5">
    <name type="scientific">Caballeronia fortuita</name>
    <dbReference type="NCBI Taxonomy" id="1777138"/>
    <lineage>
        <taxon>Bacteria</taxon>
        <taxon>Pseudomonadati</taxon>
        <taxon>Pseudomonadota</taxon>
        <taxon>Betaproteobacteria</taxon>
        <taxon>Burkholderiales</taxon>
        <taxon>Burkholderiaceae</taxon>
        <taxon>Caballeronia</taxon>
    </lineage>
</organism>